<evidence type="ECO:0000256" key="7">
    <source>
        <dbReference type="ARBA" id="ARBA00022840"/>
    </source>
</evidence>
<dbReference type="NCBIfam" id="TIGR00761">
    <property type="entry name" value="argB"/>
    <property type="match status" value="1"/>
</dbReference>
<dbReference type="GO" id="GO:0003991">
    <property type="term" value="F:acetylglutamate kinase activity"/>
    <property type="evidence" value="ECO:0007669"/>
    <property type="project" value="UniProtKB-UniRule"/>
</dbReference>
<dbReference type="InterPro" id="IPR037528">
    <property type="entry name" value="ArgB"/>
</dbReference>
<dbReference type="GeneID" id="37624347"/>
<dbReference type="HAMAP" id="MF_00082">
    <property type="entry name" value="ArgB"/>
    <property type="match status" value="1"/>
</dbReference>
<keyword evidence="10" id="KW-0934">Plastid</keyword>
<name>A0A345UAY6_9FLOR</name>
<feature type="site" description="Transition state stabilizer" evidence="8">
    <location>
        <position position="243"/>
    </location>
</feature>
<keyword evidence="5 8" id="KW-0547">Nucleotide-binding</keyword>
<evidence type="ECO:0000256" key="5">
    <source>
        <dbReference type="ARBA" id="ARBA00022741"/>
    </source>
</evidence>
<dbReference type="InterPro" id="IPR041727">
    <property type="entry name" value="NAGK-C"/>
</dbReference>
<keyword evidence="10" id="KW-0150">Chloroplast</keyword>
<evidence type="ECO:0000256" key="1">
    <source>
        <dbReference type="ARBA" id="ARBA00004828"/>
    </source>
</evidence>
<comment type="pathway">
    <text evidence="1 8">Amino-acid biosynthesis; L-arginine biosynthesis; N(2)-acetyl-L-ornithine from L-glutamate: step 2/4.</text>
</comment>
<dbReference type="InterPro" id="IPR001048">
    <property type="entry name" value="Asp/Glu/Uridylate_kinase"/>
</dbReference>
<dbReference type="CDD" id="cd04250">
    <property type="entry name" value="AAK_NAGK-C"/>
    <property type="match status" value="1"/>
</dbReference>
<dbReference type="PANTHER" id="PTHR23342">
    <property type="entry name" value="N-ACETYLGLUTAMATE SYNTHASE"/>
    <property type="match status" value="1"/>
</dbReference>
<dbReference type="PANTHER" id="PTHR23342:SF0">
    <property type="entry name" value="N-ACETYLGLUTAMATE SYNTHASE, MITOCHONDRIAL"/>
    <property type="match status" value="1"/>
</dbReference>
<feature type="binding site" evidence="8">
    <location>
        <position position="86"/>
    </location>
    <ligand>
        <name>substrate</name>
    </ligand>
</feature>
<evidence type="ECO:0000259" key="9">
    <source>
        <dbReference type="Pfam" id="PF00696"/>
    </source>
</evidence>
<evidence type="ECO:0000256" key="2">
    <source>
        <dbReference type="ARBA" id="ARBA00022571"/>
    </source>
</evidence>
<dbReference type="FunFam" id="3.40.1160.10:FF:000004">
    <property type="entry name" value="Acetylglutamate kinase"/>
    <property type="match status" value="1"/>
</dbReference>
<dbReference type="Gene3D" id="3.40.1160.10">
    <property type="entry name" value="Acetylglutamate kinase-like"/>
    <property type="match status" value="1"/>
</dbReference>
<keyword evidence="7 8" id="KW-0067">ATP-binding</keyword>
<evidence type="ECO:0000256" key="8">
    <source>
        <dbReference type="HAMAP-Rule" id="MF_00082"/>
    </source>
</evidence>
<dbReference type="RefSeq" id="YP_009511745.1">
    <property type="nucleotide sequence ID" value="NC_039145.1"/>
</dbReference>
<dbReference type="GO" id="GO:0042450">
    <property type="term" value="P:L-arginine biosynthetic process via ornithine"/>
    <property type="evidence" value="ECO:0007669"/>
    <property type="project" value="UniProtKB-UniRule"/>
</dbReference>
<feature type="binding site" evidence="8">
    <location>
        <position position="180"/>
    </location>
    <ligand>
        <name>substrate</name>
    </ligand>
</feature>
<dbReference type="SUPFAM" id="SSF53633">
    <property type="entry name" value="Carbamate kinase-like"/>
    <property type="match status" value="1"/>
</dbReference>
<dbReference type="GO" id="GO:0005524">
    <property type="term" value="F:ATP binding"/>
    <property type="evidence" value="ECO:0007669"/>
    <property type="project" value="UniProtKB-UniRule"/>
</dbReference>
<dbReference type="EC" id="2.7.2.8" evidence="8"/>
<comment type="subcellular location">
    <subcellularLocation>
        <location evidence="8">Plastid</location>
        <location evidence="8">Chloroplast</location>
    </subcellularLocation>
</comment>
<comment type="function">
    <text evidence="8">Catalyzes the ATP-dependent phosphorylation of N-acetyl-L-glutamate.</text>
</comment>
<dbReference type="EMBL" id="MH396016">
    <property type="protein sequence ID" value="AXI97622.1"/>
    <property type="molecule type" value="Genomic_DNA"/>
</dbReference>
<evidence type="ECO:0000313" key="10">
    <source>
        <dbReference type="EMBL" id="AXI97622.1"/>
    </source>
</evidence>
<keyword evidence="2 8" id="KW-0055">Arginine biosynthesis</keyword>
<comment type="similarity">
    <text evidence="8">Belongs to the acetylglutamate kinase family. ArgB subfamily.</text>
</comment>
<dbReference type="InterPro" id="IPR036393">
    <property type="entry name" value="AceGlu_kinase-like_sf"/>
</dbReference>
<protein>
    <recommendedName>
        <fullName evidence="8">Acetylglutamate kinase</fullName>
        <ecNumber evidence="8">2.7.2.8</ecNumber>
    </recommendedName>
    <alternativeName>
        <fullName evidence="8">N-acetyl-L-glutamate 5-phosphotransferase</fullName>
    </alternativeName>
    <alternativeName>
        <fullName evidence="8">NAG kinase</fullName>
        <shortName evidence="8">NAGK</shortName>
    </alternativeName>
</protein>
<geneLocation type="chloroplast" evidence="10"/>
<dbReference type="InterPro" id="IPR001057">
    <property type="entry name" value="Glu/AcGlu_kinase"/>
</dbReference>
<dbReference type="PRINTS" id="PR00474">
    <property type="entry name" value="GLU5KINASE"/>
</dbReference>
<keyword evidence="6 8" id="KW-0418">Kinase</keyword>
<proteinExistence type="inferred from homology"/>
<feature type="site" description="Transition state stabilizer" evidence="8">
    <location>
        <position position="29"/>
    </location>
</feature>
<dbReference type="Pfam" id="PF00696">
    <property type="entry name" value="AA_kinase"/>
    <property type="match status" value="1"/>
</dbReference>
<comment type="catalytic activity">
    <reaction evidence="8">
        <text>N-acetyl-L-glutamate + ATP = N-acetyl-L-glutamyl 5-phosphate + ADP</text>
        <dbReference type="Rhea" id="RHEA:14629"/>
        <dbReference type="ChEBI" id="CHEBI:30616"/>
        <dbReference type="ChEBI" id="CHEBI:44337"/>
        <dbReference type="ChEBI" id="CHEBI:57936"/>
        <dbReference type="ChEBI" id="CHEBI:456216"/>
        <dbReference type="EC" id="2.7.2.8"/>
    </reaction>
</comment>
<feature type="binding site" evidence="8">
    <location>
        <begin position="64"/>
        <end position="65"/>
    </location>
    <ligand>
        <name>substrate</name>
    </ligand>
</feature>
<dbReference type="InterPro" id="IPR004662">
    <property type="entry name" value="AcgluKinase_fam"/>
</dbReference>
<gene>
    <name evidence="8 10" type="primary">argB</name>
</gene>
<evidence type="ECO:0000256" key="6">
    <source>
        <dbReference type="ARBA" id="ARBA00022777"/>
    </source>
</evidence>
<keyword evidence="3 8" id="KW-0028">Amino-acid biosynthesis</keyword>
<dbReference type="GO" id="GO:0009507">
    <property type="term" value="C:chloroplast"/>
    <property type="evidence" value="ECO:0007669"/>
    <property type="project" value="UniProtKB-SubCell"/>
</dbReference>
<evidence type="ECO:0000256" key="3">
    <source>
        <dbReference type="ARBA" id="ARBA00022605"/>
    </source>
</evidence>
<evidence type="ECO:0000256" key="4">
    <source>
        <dbReference type="ARBA" id="ARBA00022679"/>
    </source>
</evidence>
<organism evidence="10">
    <name type="scientific">Melanthalia intermedia</name>
    <dbReference type="NCBI Taxonomy" id="172989"/>
    <lineage>
        <taxon>Eukaryota</taxon>
        <taxon>Rhodophyta</taxon>
        <taxon>Florideophyceae</taxon>
        <taxon>Rhodymeniophycidae</taxon>
        <taxon>Gracilariales</taxon>
        <taxon>Gracilariaceae</taxon>
        <taxon>Melanthalia</taxon>
    </lineage>
</organism>
<feature type="domain" description="Aspartate/glutamate/uridylate kinase" evidence="9">
    <location>
        <begin position="25"/>
        <end position="262"/>
    </location>
</feature>
<keyword evidence="4 8" id="KW-0808">Transferase</keyword>
<reference evidence="10" key="1">
    <citation type="submission" date="2018-05" db="EMBL/GenBank/DDBJ databases">
        <title>Organellar genomes of Gracilariaceae.</title>
        <authorList>
            <person name="Iha C."/>
            <person name="Oliveira M.C."/>
        </authorList>
    </citation>
    <scope>NUCLEOTIDE SEQUENCE</scope>
</reference>
<sequence>MSSNFDRVQILSDALPFIQRFYGRTIVVKYGGSAMRNSQLKDKIIQDILLLSYIGIKIVLVHGGGPVINHWLKKVDIMPKFVDGVRVTNKATMEIVEMVLVGKINKDLVTSFNHSYPLAIGLSGKDANLIMASPLFVDQPFNYTGKITRINVNIINLLISQGYIPVVASVAADSSGQAYNINADTVAGAIAASLNAEKLVLLTDVSGIMLDINIPSSLVRHLNIQQAYELKLDEVIAGGMIPKIDCCIKALQNNVKAVHILNASVEHALLLEILTSDGIGSMLTL</sequence>
<accession>A0A345UAY6</accession>
<dbReference type="PIRSF" id="PIRSF000728">
    <property type="entry name" value="NAGK"/>
    <property type="match status" value="1"/>
</dbReference>
<dbReference type="AlphaFoldDB" id="A0A345UAY6"/>
<dbReference type="UniPathway" id="UPA00068">
    <property type="reaction ID" value="UER00107"/>
</dbReference>